<dbReference type="NCBIfam" id="NF001266">
    <property type="entry name" value="PRK00228.1-1"/>
    <property type="match status" value="1"/>
</dbReference>
<keyword evidence="4" id="KW-1185">Reference proteome</keyword>
<dbReference type="PANTHER" id="PTHR30327:SF1">
    <property type="entry name" value="UPF0301 PROTEIN YQGE"/>
    <property type="match status" value="1"/>
</dbReference>
<dbReference type="SUPFAM" id="SSF143456">
    <property type="entry name" value="VC0467-like"/>
    <property type="match status" value="1"/>
</dbReference>
<dbReference type="AlphaFoldDB" id="I3DJA9"/>
<dbReference type="PANTHER" id="PTHR30327">
    <property type="entry name" value="UNCHARACTERIZED PROTEIN YQGE"/>
    <property type="match status" value="1"/>
</dbReference>
<dbReference type="Pfam" id="PF02622">
    <property type="entry name" value="DUF179"/>
    <property type="match status" value="1"/>
</dbReference>
<dbReference type="Proteomes" id="UP000006457">
    <property type="component" value="Unassembled WGS sequence"/>
</dbReference>
<organism evidence="3 4">
    <name type="scientific">Pasteurella bettyae CCUG 2042</name>
    <dbReference type="NCBI Taxonomy" id="1095749"/>
    <lineage>
        <taxon>Bacteria</taxon>
        <taxon>Pseudomonadati</taxon>
        <taxon>Pseudomonadota</taxon>
        <taxon>Gammaproteobacteria</taxon>
        <taxon>Pasteurellales</taxon>
        <taxon>Pasteurellaceae</taxon>
        <taxon>Pasteurella</taxon>
    </lineage>
</organism>
<dbReference type="GO" id="GO:0005829">
    <property type="term" value="C:cytosol"/>
    <property type="evidence" value="ECO:0007669"/>
    <property type="project" value="TreeGrafter"/>
</dbReference>
<accession>I3DJA9</accession>
<proteinExistence type="inferred from homology"/>
<evidence type="ECO:0000313" key="4">
    <source>
        <dbReference type="Proteomes" id="UP000006457"/>
    </source>
</evidence>
<dbReference type="EMBL" id="AJSX01000004">
    <property type="protein sequence ID" value="EIJ71802.1"/>
    <property type="molecule type" value="Genomic_DNA"/>
</dbReference>
<dbReference type="InterPro" id="IPR003774">
    <property type="entry name" value="AlgH-like"/>
</dbReference>
<comment type="caution">
    <text evidence="3">The sequence shown here is derived from an EMBL/GenBank/DDBJ whole genome shotgun (WGS) entry which is preliminary data.</text>
</comment>
<gene>
    <name evidence="3" type="ORF">HMPREF1052_1086</name>
</gene>
<sequence>MELQDKFLIAMPNLQDSYFAYSVIYICEHNDQGTMGLVVNQPTDLSVAELVAKLNFMMADGRQYPDMFVLAGGPVNIERGFILHTTTEQDFEHSYKVTDNLQLTTSEDVITTFGTLKAPTKYLVALGCASWKPGQLEEEISENAWLVVPANERVLFDVPFENRWAEAQQLLGFKPSSLVAQAGYC</sequence>
<evidence type="ECO:0000313" key="3">
    <source>
        <dbReference type="EMBL" id="EIJ71802.1"/>
    </source>
</evidence>
<evidence type="ECO:0000256" key="2">
    <source>
        <dbReference type="HAMAP-Rule" id="MF_00758"/>
    </source>
</evidence>
<comment type="similarity">
    <text evidence="1 2">Belongs to the UPF0301 (AlgH) family.</text>
</comment>
<evidence type="ECO:0000256" key="1">
    <source>
        <dbReference type="ARBA" id="ARBA00009600"/>
    </source>
</evidence>
<dbReference type="eggNOG" id="COG1678">
    <property type="taxonomic scope" value="Bacteria"/>
</dbReference>
<name>I3DJA9_9PAST</name>
<reference evidence="3 4" key="1">
    <citation type="submission" date="2012-03" db="EMBL/GenBank/DDBJ databases">
        <authorList>
            <person name="Harkins D.M."/>
            <person name="Madupu R."/>
            <person name="Durkin A.S."/>
            <person name="Torralba M."/>
            <person name="Methe B."/>
            <person name="Sutton G.G."/>
            <person name="Nelson K.E."/>
        </authorList>
    </citation>
    <scope>NUCLEOTIDE SEQUENCE [LARGE SCALE GENOMIC DNA]</scope>
    <source>
        <strain evidence="3 4">CCUG 2042</strain>
    </source>
</reference>
<protein>
    <recommendedName>
        <fullName evidence="2">UPF0301 protein HMPREF1052_1086</fullName>
    </recommendedName>
</protein>
<dbReference type="Gene3D" id="3.40.1740.10">
    <property type="entry name" value="VC0467-like"/>
    <property type="match status" value="1"/>
</dbReference>
<dbReference type="RefSeq" id="WP_005758389.1">
    <property type="nucleotide sequence ID" value="NZ_AJSX01000004.1"/>
</dbReference>
<dbReference type="OrthoDB" id="9807486at2"/>
<dbReference type="HAMAP" id="MF_00758">
    <property type="entry name" value="UPF0301"/>
    <property type="match status" value="1"/>
</dbReference>
<dbReference type="PATRIC" id="fig|1095749.3.peg.104"/>